<evidence type="ECO:0000313" key="3">
    <source>
        <dbReference type="EMBL" id="MBB4925087.1"/>
    </source>
</evidence>
<organism evidence="3 4">
    <name type="scientific">Kitasatospora kifunensis</name>
    <name type="common">Streptomyces kifunensis</name>
    <dbReference type="NCBI Taxonomy" id="58351"/>
    <lineage>
        <taxon>Bacteria</taxon>
        <taxon>Bacillati</taxon>
        <taxon>Actinomycetota</taxon>
        <taxon>Actinomycetes</taxon>
        <taxon>Kitasatosporales</taxon>
        <taxon>Streptomycetaceae</taxon>
        <taxon>Kitasatospora</taxon>
    </lineage>
</organism>
<feature type="region of interest" description="Disordered" evidence="1">
    <location>
        <begin position="70"/>
        <end position="107"/>
    </location>
</feature>
<feature type="compositionally biased region" description="Polar residues" evidence="1">
    <location>
        <begin position="70"/>
        <end position="81"/>
    </location>
</feature>
<gene>
    <name evidence="3" type="ORF">FHR34_004080</name>
</gene>
<evidence type="ECO:0000256" key="1">
    <source>
        <dbReference type="SAM" id="MobiDB-lite"/>
    </source>
</evidence>
<sequence length="124" mass="11909">MTLTTTSGALAALGAALLLAPAAAGTAAAAEPVPTAQLQPTEVGPALGTVGNTTGYVTGPVKDLRLDPFAQSSADPLNNTVAVKPDNPGMRPVSSTAVTGSLSDGGGAKDLPGLGLLLSAVPGH</sequence>
<feature type="chain" id="PRO_5031128217" description="Secreted protein" evidence="2">
    <location>
        <begin position="30"/>
        <end position="124"/>
    </location>
</feature>
<evidence type="ECO:0008006" key="5">
    <source>
        <dbReference type="Google" id="ProtNLM"/>
    </source>
</evidence>
<evidence type="ECO:0000256" key="2">
    <source>
        <dbReference type="SAM" id="SignalP"/>
    </source>
</evidence>
<reference evidence="3 4" key="1">
    <citation type="submission" date="2020-08" db="EMBL/GenBank/DDBJ databases">
        <title>Sequencing the genomes of 1000 actinobacteria strains.</title>
        <authorList>
            <person name="Klenk H.-P."/>
        </authorList>
    </citation>
    <scope>NUCLEOTIDE SEQUENCE [LARGE SCALE GENOMIC DNA]</scope>
    <source>
        <strain evidence="3 4">DSM 41654</strain>
    </source>
</reference>
<feature type="compositionally biased region" description="Polar residues" evidence="1">
    <location>
        <begin position="93"/>
        <end position="102"/>
    </location>
</feature>
<comment type="caution">
    <text evidence="3">The sequence shown here is derived from an EMBL/GenBank/DDBJ whole genome shotgun (WGS) entry which is preliminary data.</text>
</comment>
<dbReference type="Proteomes" id="UP000540506">
    <property type="component" value="Unassembled WGS sequence"/>
</dbReference>
<dbReference type="RefSeq" id="WP_184936995.1">
    <property type="nucleotide sequence ID" value="NZ_JACHJV010000001.1"/>
</dbReference>
<accession>A0A7W7R426</accession>
<dbReference type="AlphaFoldDB" id="A0A7W7R426"/>
<feature type="signal peptide" evidence="2">
    <location>
        <begin position="1"/>
        <end position="29"/>
    </location>
</feature>
<dbReference type="EMBL" id="JACHJV010000001">
    <property type="protein sequence ID" value="MBB4925087.1"/>
    <property type="molecule type" value="Genomic_DNA"/>
</dbReference>
<name>A0A7W7R426_KITKI</name>
<keyword evidence="2" id="KW-0732">Signal</keyword>
<proteinExistence type="predicted"/>
<keyword evidence="4" id="KW-1185">Reference proteome</keyword>
<evidence type="ECO:0000313" key="4">
    <source>
        <dbReference type="Proteomes" id="UP000540506"/>
    </source>
</evidence>
<protein>
    <recommendedName>
        <fullName evidence="5">Secreted protein</fullName>
    </recommendedName>
</protein>